<keyword evidence="3" id="KW-1185">Reference proteome</keyword>
<evidence type="ECO:0000313" key="2">
    <source>
        <dbReference type="EnsemblMetazoa" id="AMEC013323-PA"/>
    </source>
</evidence>
<protein>
    <submittedName>
        <fullName evidence="2">Uncharacterized protein</fullName>
    </submittedName>
</protein>
<dbReference type="PANTHER" id="PTHR20898:SF0">
    <property type="entry name" value="DAEDALUS ON 3-RELATED"/>
    <property type="match status" value="1"/>
</dbReference>
<evidence type="ECO:0000256" key="1">
    <source>
        <dbReference type="SAM" id="Phobius"/>
    </source>
</evidence>
<organism evidence="2 3">
    <name type="scientific">Anopheles melas</name>
    <dbReference type="NCBI Taxonomy" id="34690"/>
    <lineage>
        <taxon>Eukaryota</taxon>
        <taxon>Metazoa</taxon>
        <taxon>Ecdysozoa</taxon>
        <taxon>Arthropoda</taxon>
        <taxon>Hexapoda</taxon>
        <taxon>Insecta</taxon>
        <taxon>Pterygota</taxon>
        <taxon>Neoptera</taxon>
        <taxon>Endopterygota</taxon>
        <taxon>Diptera</taxon>
        <taxon>Nematocera</taxon>
        <taxon>Culicoidea</taxon>
        <taxon>Culicidae</taxon>
        <taxon>Anophelinae</taxon>
        <taxon>Anopheles</taxon>
    </lineage>
</organism>
<dbReference type="PANTHER" id="PTHR20898">
    <property type="entry name" value="DAEDALUS ON 3-RELATED-RELATED"/>
    <property type="match status" value="1"/>
</dbReference>
<dbReference type="Proteomes" id="UP000075902">
    <property type="component" value="Unassembled WGS sequence"/>
</dbReference>
<keyword evidence="1" id="KW-0472">Membrane</keyword>
<sequence>MNPSAAAAILNASHLALLNFTVLLLLLAFVPQGQLQRKKASINITHNLRITKRQCTNTPYKLSQLHLCRMEQLPNGTVALNISLDVRPVLNYLEITAKRTGWARLIPPNRSYSVLWYFDPKFIPDQLPSDDYRLDIVFRDTSNTVLIAMQIGVATNRTVRIAKMLCIEQPYKHSTLQHCKMEQFSNGTCGLHISVHVPIVLDYIAVSAKVYYKYTTYRPFMIDWTMEYCRAARVGTFNPTNALIMKVIEESMPDFYYPCPHGNRTYTVFWLLDPKFIPQTLPSGNYRLDIFYRESSNVPLFALQMYAHALLWPPVPQTTAQLKRKPTKSSVLHKLRVSKLQCANAPYKHTKLHHCYMEQMPNGTVGLNVSLTIPMVVNYLGIVVQLFYKYTTYRPFMVDWNMEYCQAARNRHFSPTTAVMMRKIEETLPDFYYTCPHGNRTYATLWMFEPKHVLPTLPSGDYRMDIYLRDSADEELIVVQLFASVRKQGFVG</sequence>
<keyword evidence="1" id="KW-1133">Transmembrane helix</keyword>
<evidence type="ECO:0000313" key="3">
    <source>
        <dbReference type="Proteomes" id="UP000075902"/>
    </source>
</evidence>
<feature type="transmembrane region" description="Helical" evidence="1">
    <location>
        <begin position="6"/>
        <end position="30"/>
    </location>
</feature>
<name>A0A182U3N4_9DIPT</name>
<dbReference type="Pfam" id="PF06477">
    <property type="entry name" value="DUF1091"/>
    <property type="match status" value="2"/>
</dbReference>
<dbReference type="AlphaFoldDB" id="A0A182U3N4"/>
<reference evidence="3" key="1">
    <citation type="submission" date="2014-01" db="EMBL/GenBank/DDBJ databases">
        <title>The Genome Sequence of Anopheles melas CM1001059_A (V2).</title>
        <authorList>
            <consortium name="The Broad Institute Genomics Platform"/>
            <person name="Neafsey D.E."/>
            <person name="Besansky N."/>
            <person name="Howell P."/>
            <person name="Walton C."/>
            <person name="Young S.K."/>
            <person name="Zeng Q."/>
            <person name="Gargeya S."/>
            <person name="Fitzgerald M."/>
            <person name="Haas B."/>
            <person name="Abouelleil A."/>
            <person name="Allen A.W."/>
            <person name="Alvarado L."/>
            <person name="Arachchi H.M."/>
            <person name="Berlin A.M."/>
            <person name="Chapman S.B."/>
            <person name="Gainer-Dewar J."/>
            <person name="Goldberg J."/>
            <person name="Griggs A."/>
            <person name="Gujja S."/>
            <person name="Hansen M."/>
            <person name="Howarth C."/>
            <person name="Imamovic A."/>
            <person name="Ireland A."/>
            <person name="Larimer J."/>
            <person name="McCowan C."/>
            <person name="Murphy C."/>
            <person name="Pearson M."/>
            <person name="Poon T.W."/>
            <person name="Priest M."/>
            <person name="Roberts A."/>
            <person name="Saif S."/>
            <person name="Shea T."/>
            <person name="Sisk P."/>
            <person name="Sykes S."/>
            <person name="Wortman J."/>
            <person name="Nusbaum C."/>
            <person name="Birren B."/>
        </authorList>
    </citation>
    <scope>NUCLEOTIDE SEQUENCE [LARGE SCALE GENOMIC DNA]</scope>
    <source>
        <strain evidence="3">CM1001059</strain>
    </source>
</reference>
<dbReference type="EnsemblMetazoa" id="AMEC013323-RA">
    <property type="protein sequence ID" value="AMEC013323-PA"/>
    <property type="gene ID" value="AMEC013323"/>
</dbReference>
<dbReference type="InterPro" id="IPR010512">
    <property type="entry name" value="DUF1091"/>
</dbReference>
<accession>A0A182U3N4</accession>
<feature type="transmembrane region" description="Helical" evidence="1">
    <location>
        <begin position="365"/>
        <end position="388"/>
    </location>
</feature>
<proteinExistence type="predicted"/>
<dbReference type="VEuPathDB" id="VectorBase:AMEC013323"/>
<reference evidence="2" key="2">
    <citation type="submission" date="2020-05" db="UniProtKB">
        <authorList>
            <consortium name="EnsemblMetazoa"/>
        </authorList>
    </citation>
    <scope>IDENTIFICATION</scope>
    <source>
        <strain evidence="2">CM1001059</strain>
    </source>
</reference>
<keyword evidence="1" id="KW-0812">Transmembrane</keyword>